<protein>
    <recommendedName>
        <fullName evidence="3">CBS domain-containing protein</fullName>
    </recommendedName>
</protein>
<reference evidence="1" key="2">
    <citation type="submission" date="2022-06" db="UniProtKB">
        <authorList>
            <consortium name="EnsemblMetazoa"/>
        </authorList>
    </citation>
    <scope>IDENTIFICATION</scope>
    <source>
        <strain evidence="1">DF5081</strain>
    </source>
</reference>
<dbReference type="EnsemblMetazoa" id="CJA26456.1">
    <property type="protein sequence ID" value="CJA26456.1"/>
    <property type="gene ID" value="WBGene00182028"/>
</dbReference>
<reference evidence="2" key="1">
    <citation type="submission" date="2010-08" db="EMBL/GenBank/DDBJ databases">
        <authorList>
            <consortium name="Caenorhabditis japonica Sequencing Consortium"/>
            <person name="Wilson R.K."/>
        </authorList>
    </citation>
    <scope>NUCLEOTIDE SEQUENCE [LARGE SCALE GENOMIC DNA]</scope>
    <source>
        <strain evidence="2">DF5081</strain>
    </source>
</reference>
<evidence type="ECO:0000313" key="2">
    <source>
        <dbReference type="Proteomes" id="UP000005237"/>
    </source>
</evidence>
<name>A0A8R1E7U2_CAEJA</name>
<dbReference type="SUPFAM" id="SSF54631">
    <property type="entry name" value="CBS-domain pair"/>
    <property type="match status" value="1"/>
</dbReference>
<dbReference type="Gene3D" id="3.10.580.10">
    <property type="entry name" value="CBS-domain"/>
    <property type="match status" value="1"/>
</dbReference>
<dbReference type="InterPro" id="IPR046342">
    <property type="entry name" value="CBS_dom_sf"/>
</dbReference>
<proteinExistence type="predicted"/>
<evidence type="ECO:0008006" key="3">
    <source>
        <dbReference type="Google" id="ProtNLM"/>
    </source>
</evidence>
<organism evidence="1 2">
    <name type="scientific">Caenorhabditis japonica</name>
    <dbReference type="NCBI Taxonomy" id="281687"/>
    <lineage>
        <taxon>Eukaryota</taxon>
        <taxon>Metazoa</taxon>
        <taxon>Ecdysozoa</taxon>
        <taxon>Nematoda</taxon>
        <taxon>Chromadorea</taxon>
        <taxon>Rhabditida</taxon>
        <taxon>Rhabditina</taxon>
        <taxon>Rhabditomorpha</taxon>
        <taxon>Rhabditoidea</taxon>
        <taxon>Rhabditidae</taxon>
        <taxon>Peloderinae</taxon>
        <taxon>Caenorhabditis</taxon>
    </lineage>
</organism>
<accession>A0A8R1E7U2</accession>
<dbReference type="Proteomes" id="UP000005237">
    <property type="component" value="Unassembled WGS sequence"/>
</dbReference>
<sequence>MPVQQFMSEIQQGCTMAIVVEYLGEGTDETVEREDDYKVIGIITLEDYMEEIVGEIADEKDNKEREKS</sequence>
<keyword evidence="2" id="KW-1185">Reference proteome</keyword>
<dbReference type="AlphaFoldDB" id="A0A8R1E7U2"/>
<evidence type="ECO:0000313" key="1">
    <source>
        <dbReference type="EnsemblMetazoa" id="CJA26456.1"/>
    </source>
</evidence>